<comment type="cofactor">
    <cofactor evidence="8">
        <name>Mg(2+)</name>
        <dbReference type="ChEBI" id="CHEBI:18420"/>
    </cofactor>
</comment>
<keyword evidence="10" id="KW-0548">Nucleotidyltransferase</keyword>
<keyword evidence="6 8" id="KW-0342">GTP-binding</keyword>
<feature type="binding site" evidence="8">
    <location>
        <begin position="21"/>
        <end position="23"/>
    </location>
    <ligand>
        <name>GTP</name>
        <dbReference type="ChEBI" id="CHEBI:37565"/>
    </ligand>
</feature>
<evidence type="ECO:0000313" key="11">
    <source>
        <dbReference type="Proteomes" id="UP000199647"/>
    </source>
</evidence>
<comment type="subcellular location">
    <subcellularLocation>
        <location evidence="8">Cytoplasm</location>
    </subcellularLocation>
</comment>
<dbReference type="GO" id="GO:0046872">
    <property type="term" value="F:metal ion binding"/>
    <property type="evidence" value="ECO:0007669"/>
    <property type="project" value="UniProtKB-KW"/>
</dbReference>
<dbReference type="InterPro" id="IPR025877">
    <property type="entry name" value="MobA-like_NTP_Trfase"/>
</dbReference>
<feature type="binding site" evidence="8">
    <location>
        <position position="115"/>
    </location>
    <ligand>
        <name>Mg(2+)</name>
        <dbReference type="ChEBI" id="CHEBI:18420"/>
    </ligand>
</feature>
<dbReference type="AlphaFoldDB" id="A0A1H9JH05"/>
<accession>A0A1H9JH05</accession>
<dbReference type="GO" id="GO:0005525">
    <property type="term" value="F:GTP binding"/>
    <property type="evidence" value="ECO:0007669"/>
    <property type="project" value="UniProtKB-UniRule"/>
</dbReference>
<dbReference type="CDD" id="cd02503">
    <property type="entry name" value="MobA"/>
    <property type="match status" value="1"/>
</dbReference>
<dbReference type="PANTHER" id="PTHR19136:SF81">
    <property type="entry name" value="MOLYBDENUM COFACTOR GUANYLYLTRANSFERASE"/>
    <property type="match status" value="1"/>
</dbReference>
<comment type="catalytic activity">
    <reaction evidence="8">
        <text>Mo-molybdopterin + GTP + H(+) = Mo-molybdopterin guanine dinucleotide + diphosphate</text>
        <dbReference type="Rhea" id="RHEA:34243"/>
        <dbReference type="ChEBI" id="CHEBI:15378"/>
        <dbReference type="ChEBI" id="CHEBI:33019"/>
        <dbReference type="ChEBI" id="CHEBI:37565"/>
        <dbReference type="ChEBI" id="CHEBI:71302"/>
        <dbReference type="ChEBI" id="CHEBI:71310"/>
        <dbReference type="EC" id="2.7.7.77"/>
    </reaction>
</comment>
<keyword evidence="11" id="KW-1185">Reference proteome</keyword>
<keyword evidence="1 8" id="KW-0963">Cytoplasm</keyword>
<dbReference type="HAMAP" id="MF_00316">
    <property type="entry name" value="MobA"/>
    <property type="match status" value="1"/>
</dbReference>
<feature type="binding site" evidence="8">
    <location>
        <position position="34"/>
    </location>
    <ligand>
        <name>GTP</name>
        <dbReference type="ChEBI" id="CHEBI:37565"/>
    </ligand>
</feature>
<comment type="domain">
    <text evidence="8">The N-terminal domain determines nucleotide recognition and specific binding, while the C-terminal domain determines the specific binding to the target protein.</text>
</comment>
<proteinExistence type="inferred from homology"/>
<comment type="function">
    <text evidence="8">Transfers a GMP moiety from GTP to Mo-molybdopterin (Mo-MPT) cofactor (Moco or molybdenum cofactor) to form Mo-molybdopterin guanine dinucleotide (Mo-MGD) cofactor.</text>
</comment>
<evidence type="ECO:0000256" key="1">
    <source>
        <dbReference type="ARBA" id="ARBA00022490"/>
    </source>
</evidence>
<dbReference type="PANTHER" id="PTHR19136">
    <property type="entry name" value="MOLYBDENUM COFACTOR GUANYLYLTRANSFERASE"/>
    <property type="match status" value="1"/>
</dbReference>
<protein>
    <recommendedName>
        <fullName evidence="8">Molybdenum cofactor guanylyltransferase</fullName>
        <shortName evidence="8">MoCo guanylyltransferase</shortName>
        <ecNumber evidence="8">2.7.7.77</ecNumber>
    </recommendedName>
    <alternativeName>
        <fullName evidence="8">GTP:molybdopterin guanylyltransferase</fullName>
    </alternativeName>
    <alternativeName>
        <fullName evidence="8">Mo-MPT guanylyltransferase</fullName>
    </alternativeName>
    <alternativeName>
        <fullName evidence="8">Molybdopterin guanylyltransferase</fullName>
    </alternativeName>
    <alternativeName>
        <fullName evidence="8">Molybdopterin-guanine dinucleotide synthase</fullName>
        <shortName evidence="8">MGD synthase</shortName>
    </alternativeName>
</protein>
<evidence type="ECO:0000256" key="2">
    <source>
        <dbReference type="ARBA" id="ARBA00022679"/>
    </source>
</evidence>
<keyword evidence="4 8" id="KW-0547">Nucleotide-binding</keyword>
<dbReference type="NCBIfam" id="TIGR02665">
    <property type="entry name" value="molyb_mobA"/>
    <property type="match status" value="1"/>
</dbReference>
<evidence type="ECO:0000256" key="7">
    <source>
        <dbReference type="ARBA" id="ARBA00023150"/>
    </source>
</evidence>
<keyword evidence="2 8" id="KW-0808">Transferase</keyword>
<keyword evidence="5 8" id="KW-0460">Magnesium</keyword>
<keyword evidence="3 8" id="KW-0479">Metal-binding</keyword>
<sequence length="223" mass="23414">MTNPSTAEQADAKLPVAGIILAGGLSRRMGGGDKPLLSLAGRSMLARAVTRLREQVDCLAINANGDPARFAEFGLPVIPDTLDGNLGPLAGILAGMRWAVCSCPRARFMVSAAADTPFFPGDLVCNLGAGCGRDEDTVAMAASPAGTHPVFALWPIALADELEAFLKKQSDGAKILSFADRYLRINVPFDNIRAGGIEVDPFFNVNTPEDAEEAASIARTIDT</sequence>
<organism evidence="10 11">
    <name type="scientific">Faunimonas pinastri</name>
    <dbReference type="NCBI Taxonomy" id="1855383"/>
    <lineage>
        <taxon>Bacteria</taxon>
        <taxon>Pseudomonadati</taxon>
        <taxon>Pseudomonadota</taxon>
        <taxon>Alphaproteobacteria</taxon>
        <taxon>Hyphomicrobiales</taxon>
        <taxon>Afifellaceae</taxon>
        <taxon>Faunimonas</taxon>
    </lineage>
</organism>
<dbReference type="Proteomes" id="UP000199647">
    <property type="component" value="Unassembled WGS sequence"/>
</dbReference>
<evidence type="ECO:0000256" key="4">
    <source>
        <dbReference type="ARBA" id="ARBA00022741"/>
    </source>
</evidence>
<dbReference type="OrthoDB" id="9788394at2"/>
<keyword evidence="7 8" id="KW-0501">Molybdenum cofactor biosynthesis</keyword>
<evidence type="ECO:0000256" key="6">
    <source>
        <dbReference type="ARBA" id="ARBA00023134"/>
    </source>
</evidence>
<dbReference type="Pfam" id="PF12804">
    <property type="entry name" value="NTP_transf_3"/>
    <property type="match status" value="1"/>
</dbReference>
<feature type="binding site" evidence="8">
    <location>
        <position position="115"/>
    </location>
    <ligand>
        <name>GTP</name>
        <dbReference type="ChEBI" id="CHEBI:37565"/>
    </ligand>
</feature>
<dbReference type="EC" id="2.7.7.77" evidence="8"/>
<dbReference type="GO" id="GO:0061603">
    <property type="term" value="F:molybdenum cofactor guanylyltransferase activity"/>
    <property type="evidence" value="ECO:0007669"/>
    <property type="project" value="UniProtKB-EC"/>
</dbReference>
<dbReference type="Gene3D" id="3.90.550.10">
    <property type="entry name" value="Spore Coat Polysaccharide Biosynthesis Protein SpsA, Chain A"/>
    <property type="match status" value="1"/>
</dbReference>
<dbReference type="GO" id="GO:1902758">
    <property type="term" value="P:bis(molybdopterin guanine dinucleotide)molybdenum biosynthetic process"/>
    <property type="evidence" value="ECO:0007669"/>
    <property type="project" value="TreeGrafter"/>
</dbReference>
<name>A0A1H9JH05_9HYPH</name>
<dbReference type="InterPro" id="IPR029044">
    <property type="entry name" value="Nucleotide-diphossugar_trans"/>
</dbReference>
<dbReference type="SUPFAM" id="SSF53448">
    <property type="entry name" value="Nucleotide-diphospho-sugar transferases"/>
    <property type="match status" value="1"/>
</dbReference>
<evidence type="ECO:0000256" key="3">
    <source>
        <dbReference type="ARBA" id="ARBA00022723"/>
    </source>
</evidence>
<evidence type="ECO:0000256" key="8">
    <source>
        <dbReference type="HAMAP-Rule" id="MF_00316"/>
    </source>
</evidence>
<dbReference type="InterPro" id="IPR013482">
    <property type="entry name" value="Molybde_CF_guanTrfase"/>
</dbReference>
<comment type="subunit">
    <text evidence="8">Monomer.</text>
</comment>
<evidence type="ECO:0000256" key="5">
    <source>
        <dbReference type="ARBA" id="ARBA00022842"/>
    </source>
</evidence>
<dbReference type="GO" id="GO:0005737">
    <property type="term" value="C:cytoplasm"/>
    <property type="evidence" value="ECO:0007669"/>
    <property type="project" value="UniProtKB-SubCell"/>
</dbReference>
<evidence type="ECO:0000259" key="9">
    <source>
        <dbReference type="Pfam" id="PF12804"/>
    </source>
</evidence>
<feature type="binding site" evidence="8">
    <location>
        <position position="80"/>
    </location>
    <ligand>
        <name>GTP</name>
        <dbReference type="ChEBI" id="CHEBI:37565"/>
    </ligand>
</feature>
<feature type="domain" description="MobA-like NTP transferase" evidence="9">
    <location>
        <begin position="18"/>
        <end position="175"/>
    </location>
</feature>
<dbReference type="EMBL" id="FOFG01000008">
    <property type="protein sequence ID" value="SEQ86057.1"/>
    <property type="molecule type" value="Genomic_DNA"/>
</dbReference>
<reference evidence="10 11" key="1">
    <citation type="submission" date="2016-10" db="EMBL/GenBank/DDBJ databases">
        <authorList>
            <person name="de Groot N.N."/>
        </authorList>
    </citation>
    <scope>NUCLEOTIDE SEQUENCE [LARGE SCALE GENOMIC DNA]</scope>
    <source>
        <strain evidence="10 11">A52C2</strain>
    </source>
</reference>
<comment type="similarity">
    <text evidence="8">Belongs to the MobA family.</text>
</comment>
<feature type="binding site" evidence="8">
    <location>
        <position position="62"/>
    </location>
    <ligand>
        <name>GTP</name>
        <dbReference type="ChEBI" id="CHEBI:37565"/>
    </ligand>
</feature>
<gene>
    <name evidence="8" type="primary">mobA</name>
    <name evidence="10" type="ORF">SAMN05216548_108120</name>
</gene>
<evidence type="ECO:0000313" key="10">
    <source>
        <dbReference type="EMBL" id="SEQ86057.1"/>
    </source>
</evidence>
<dbReference type="STRING" id="1855383.SAMN05216548_108120"/>